<organism evidence="1 2">
    <name type="scientific">Flavobacterium endoglycinae</name>
    <dbReference type="NCBI Taxonomy" id="2816357"/>
    <lineage>
        <taxon>Bacteria</taxon>
        <taxon>Pseudomonadati</taxon>
        <taxon>Bacteroidota</taxon>
        <taxon>Flavobacteriia</taxon>
        <taxon>Flavobacteriales</taxon>
        <taxon>Flavobacteriaceae</taxon>
        <taxon>Flavobacterium</taxon>
    </lineage>
</organism>
<dbReference type="Proteomes" id="UP000663440">
    <property type="component" value="Chromosome"/>
</dbReference>
<protein>
    <submittedName>
        <fullName evidence="1">Uncharacterized protein</fullName>
    </submittedName>
</protein>
<accession>A0ABX7Q9V6</accession>
<gene>
    <name evidence="1" type="ORF">J0383_15770</name>
</gene>
<sequence>MSEEIFPGPIKVPLSIAKEWEKRYDESVSTIETARGVQKVKGFLIPRETLENVLKLETTAVRAYLGINDEGEKNLFFVGAEKDDAGKYIDVYGVGASNGISARAGEEAEEVVYDGTRPSPPY</sequence>
<dbReference type="EMBL" id="CP071448">
    <property type="protein sequence ID" value="QSW87732.1"/>
    <property type="molecule type" value="Genomic_DNA"/>
</dbReference>
<evidence type="ECO:0000313" key="1">
    <source>
        <dbReference type="EMBL" id="QSW87732.1"/>
    </source>
</evidence>
<evidence type="ECO:0000313" key="2">
    <source>
        <dbReference type="Proteomes" id="UP000663440"/>
    </source>
</evidence>
<name>A0ABX7Q9V6_9FLAO</name>
<keyword evidence="2" id="KW-1185">Reference proteome</keyword>
<dbReference type="RefSeq" id="WP_207294953.1">
    <property type="nucleotide sequence ID" value="NZ_CP071448.1"/>
</dbReference>
<proteinExistence type="predicted"/>
<reference evidence="1 2" key="1">
    <citation type="submission" date="2021-03" db="EMBL/GenBank/DDBJ databases">
        <title>Flavobacterium kribbensis sp. nov, an endophytic bacteria, isolated from soybean.</title>
        <authorList>
            <person name="Lee J."/>
            <person name="Seo J."/>
        </authorList>
    </citation>
    <scope>NUCLEOTIDE SEQUENCE [LARGE SCALE GENOMIC DNA]</scope>
    <source>
        <strain evidence="1 2">BB8</strain>
    </source>
</reference>